<dbReference type="EMBL" id="JAJVKT010000014">
    <property type="protein sequence ID" value="MCE7509492.1"/>
    <property type="molecule type" value="Genomic_DNA"/>
</dbReference>
<dbReference type="RefSeq" id="WP_143247699.1">
    <property type="nucleotide sequence ID" value="NZ_CP012331.1"/>
</dbReference>
<accession>A0A9Q3ZHS2</accession>
<dbReference type="Proteomes" id="UP001107961">
    <property type="component" value="Unassembled WGS sequence"/>
</dbReference>
<evidence type="ECO:0000256" key="1">
    <source>
        <dbReference type="SAM" id="Phobius"/>
    </source>
</evidence>
<keyword evidence="1" id="KW-0472">Membrane</keyword>
<sequence length="161" mass="16519">MSVKLRGMLAGLFSLNAMIWLIMLISLAALLSLTAAAWIALTPPLGAALAALISGAGLLVVAAALGYGLVRANRAGPAQDDTPPPAPSPTESVLESGLRPLVGDQTLAWARRNSGLLMIGAFAAGVAIAASPTLRRALTQVAGPVVTRKAVDTWRAFNQQD</sequence>
<proteinExistence type="predicted"/>
<dbReference type="AlphaFoldDB" id="A0A9Q3ZHS2"/>
<name>A0A9Q3ZHS2_9GAMM</name>
<feature type="transmembrane region" description="Helical" evidence="1">
    <location>
        <begin position="12"/>
        <end position="41"/>
    </location>
</feature>
<evidence type="ECO:0000313" key="2">
    <source>
        <dbReference type="EMBL" id="MCE7509492.1"/>
    </source>
</evidence>
<reference evidence="2" key="1">
    <citation type="submission" date="2022-01" db="EMBL/GenBank/DDBJ databases">
        <authorList>
            <person name="Karlyshev A.V."/>
            <person name="Jaspars M."/>
        </authorList>
    </citation>
    <scope>NUCLEOTIDE SEQUENCE</scope>
    <source>
        <strain evidence="2">AGSA3-2</strain>
    </source>
</reference>
<keyword evidence="1" id="KW-0812">Transmembrane</keyword>
<keyword evidence="3" id="KW-1185">Reference proteome</keyword>
<gene>
    <name evidence="2" type="ORF">LZG35_12650</name>
</gene>
<keyword evidence="1" id="KW-1133">Transmembrane helix</keyword>
<feature type="transmembrane region" description="Helical" evidence="1">
    <location>
        <begin position="47"/>
        <end position="70"/>
    </location>
</feature>
<organism evidence="2 3">
    <name type="scientific">Alloalcanivorax xenomutans</name>
    <dbReference type="NCBI Taxonomy" id="1094342"/>
    <lineage>
        <taxon>Bacteria</taxon>
        <taxon>Pseudomonadati</taxon>
        <taxon>Pseudomonadota</taxon>
        <taxon>Gammaproteobacteria</taxon>
        <taxon>Oceanospirillales</taxon>
        <taxon>Alcanivoracaceae</taxon>
        <taxon>Alloalcanivorax</taxon>
    </lineage>
</organism>
<evidence type="ECO:0000313" key="3">
    <source>
        <dbReference type="Proteomes" id="UP001107961"/>
    </source>
</evidence>
<feature type="transmembrane region" description="Helical" evidence="1">
    <location>
        <begin position="115"/>
        <end position="134"/>
    </location>
</feature>
<protein>
    <submittedName>
        <fullName evidence="2">Uncharacterized protein</fullName>
    </submittedName>
</protein>
<comment type="caution">
    <text evidence="2">The sequence shown here is derived from an EMBL/GenBank/DDBJ whole genome shotgun (WGS) entry which is preliminary data.</text>
</comment>